<proteinExistence type="predicted"/>
<accession>A0A934TIZ0</accession>
<comment type="caution">
    <text evidence="1">The sequence shown here is derived from an EMBL/GenBank/DDBJ whole genome shotgun (WGS) entry which is preliminary data.</text>
</comment>
<name>A0A934TIZ0_9RHOB</name>
<dbReference type="AlphaFoldDB" id="A0A934TIZ0"/>
<dbReference type="Proteomes" id="UP000706333">
    <property type="component" value="Unassembled WGS sequence"/>
</dbReference>
<keyword evidence="2" id="KW-1185">Reference proteome</keyword>
<reference evidence="1" key="2">
    <citation type="journal article" date="2020" name="Microorganisms">
        <title>Osmotic Adaptation and Compatible Solute Biosynthesis of Phototrophic Bacteria as Revealed from Genome Analyses.</title>
        <authorList>
            <person name="Imhoff J.F."/>
            <person name="Rahn T."/>
            <person name="Kunzel S."/>
            <person name="Keller A."/>
            <person name="Neulinger S.C."/>
        </authorList>
    </citation>
    <scope>NUCLEOTIDE SEQUENCE</scope>
    <source>
        <strain evidence="1">LMG 28126</strain>
    </source>
</reference>
<protein>
    <submittedName>
        <fullName evidence="1">Uncharacterized protein</fullName>
    </submittedName>
</protein>
<organism evidence="1 2">
    <name type="scientific">Rhodobaculum claviforme</name>
    <dbReference type="NCBI Taxonomy" id="1549854"/>
    <lineage>
        <taxon>Bacteria</taxon>
        <taxon>Pseudomonadati</taxon>
        <taxon>Pseudomonadota</taxon>
        <taxon>Alphaproteobacteria</taxon>
        <taxon>Rhodobacterales</taxon>
        <taxon>Paracoccaceae</taxon>
        <taxon>Rhodobaculum</taxon>
    </lineage>
</organism>
<sequence length="93" mass="10622">MVEQPGLLDGEYPFISRRLPVPELAWIKRPASLEALQRAQTRANGVQLVSSWQPIELRCVTPRYGEAASMVFWPNDAERLQMRAPKAYRKGRA</sequence>
<dbReference type="EMBL" id="NHSD01000196">
    <property type="protein sequence ID" value="MBK5927020.1"/>
    <property type="molecule type" value="Genomic_DNA"/>
</dbReference>
<gene>
    <name evidence="1" type="ORF">CCR87_06625</name>
</gene>
<evidence type="ECO:0000313" key="1">
    <source>
        <dbReference type="EMBL" id="MBK5927020.1"/>
    </source>
</evidence>
<reference evidence="1" key="1">
    <citation type="submission" date="2017-05" db="EMBL/GenBank/DDBJ databases">
        <authorList>
            <person name="Imhoff J.F."/>
            <person name="Rahn T."/>
            <person name="Kuenzel S."/>
            <person name="Neulinger S.C."/>
        </authorList>
    </citation>
    <scope>NUCLEOTIDE SEQUENCE</scope>
    <source>
        <strain evidence="1">LMG 28126</strain>
    </source>
</reference>
<evidence type="ECO:0000313" key="2">
    <source>
        <dbReference type="Proteomes" id="UP000706333"/>
    </source>
</evidence>
<dbReference type="RefSeq" id="WP_201156788.1">
    <property type="nucleotide sequence ID" value="NZ_NHSD01000196.1"/>
</dbReference>